<dbReference type="RefSeq" id="XP_025368455.1">
    <property type="nucleotide sequence ID" value="XM_025511529.1"/>
</dbReference>
<evidence type="ECO:0000313" key="3">
    <source>
        <dbReference type="Proteomes" id="UP000245783"/>
    </source>
</evidence>
<feature type="non-terminal residue" evidence="2">
    <location>
        <position position="82"/>
    </location>
</feature>
<dbReference type="OrthoDB" id="5865767at2759"/>
<dbReference type="PANTHER" id="PTHR37283">
    <property type="entry name" value="PH DOMAIN-CONTAINING PROTEIN YHR131C"/>
    <property type="match status" value="1"/>
</dbReference>
<feature type="domain" description="PH" evidence="1">
    <location>
        <begin position="1"/>
        <end position="59"/>
    </location>
</feature>
<gene>
    <name evidence="2" type="ORF">IE81DRAFT_282229</name>
</gene>
<accession>A0A316W0U6</accession>
<dbReference type="Gene3D" id="2.30.29.30">
    <property type="entry name" value="Pleckstrin-homology domain (PH domain)/Phosphotyrosine-binding domain (PTB)"/>
    <property type="match status" value="1"/>
</dbReference>
<feature type="non-terminal residue" evidence="2">
    <location>
        <position position="1"/>
    </location>
</feature>
<sequence>KHNAVRNYTLQNAESGLAADYLKRRHVVRVRVEGEQFLLQTRNDRHVVEWIEAFQASTNVALDLDSRVLPKFITLPRRRRRR</sequence>
<dbReference type="InterPro" id="IPR011993">
    <property type="entry name" value="PH-like_dom_sf"/>
</dbReference>
<protein>
    <recommendedName>
        <fullName evidence="1">PH domain-containing protein</fullName>
    </recommendedName>
</protein>
<dbReference type="Proteomes" id="UP000245783">
    <property type="component" value="Unassembled WGS sequence"/>
</dbReference>
<evidence type="ECO:0000313" key="2">
    <source>
        <dbReference type="EMBL" id="PWN41295.1"/>
    </source>
</evidence>
<dbReference type="GeneID" id="37033399"/>
<dbReference type="AlphaFoldDB" id="A0A316W0U6"/>
<keyword evidence="3" id="KW-1185">Reference proteome</keyword>
<organism evidence="2 3">
    <name type="scientific">Ceraceosorus guamensis</name>
    <dbReference type="NCBI Taxonomy" id="1522189"/>
    <lineage>
        <taxon>Eukaryota</taxon>
        <taxon>Fungi</taxon>
        <taxon>Dikarya</taxon>
        <taxon>Basidiomycota</taxon>
        <taxon>Ustilaginomycotina</taxon>
        <taxon>Exobasidiomycetes</taxon>
        <taxon>Ceraceosorales</taxon>
        <taxon>Ceraceosoraceae</taxon>
        <taxon>Ceraceosorus</taxon>
    </lineage>
</organism>
<dbReference type="PANTHER" id="PTHR37283:SF1">
    <property type="entry name" value="PH DOMAIN-CONTAINING PROTEIN YHR131C"/>
    <property type="match status" value="1"/>
</dbReference>
<name>A0A316W0U6_9BASI</name>
<evidence type="ECO:0000259" key="1">
    <source>
        <dbReference type="PROSITE" id="PS50003"/>
    </source>
</evidence>
<reference evidence="2 3" key="1">
    <citation type="journal article" date="2018" name="Mol. Biol. Evol.">
        <title>Broad Genomic Sampling Reveals a Smut Pathogenic Ancestry of the Fungal Clade Ustilaginomycotina.</title>
        <authorList>
            <person name="Kijpornyongpan T."/>
            <person name="Mondo S.J."/>
            <person name="Barry K."/>
            <person name="Sandor L."/>
            <person name="Lee J."/>
            <person name="Lipzen A."/>
            <person name="Pangilinan J."/>
            <person name="LaButti K."/>
            <person name="Hainaut M."/>
            <person name="Henrissat B."/>
            <person name="Grigoriev I.V."/>
            <person name="Spatafora J.W."/>
            <person name="Aime M.C."/>
        </authorList>
    </citation>
    <scope>NUCLEOTIDE SEQUENCE [LARGE SCALE GENOMIC DNA]</scope>
    <source>
        <strain evidence="2 3">MCA 4658</strain>
    </source>
</reference>
<dbReference type="InParanoid" id="A0A316W0U6"/>
<dbReference type="STRING" id="1522189.A0A316W0U6"/>
<dbReference type="EMBL" id="KZ819395">
    <property type="protein sequence ID" value="PWN41295.1"/>
    <property type="molecule type" value="Genomic_DNA"/>
</dbReference>
<dbReference type="InterPro" id="IPR001849">
    <property type="entry name" value="PH_domain"/>
</dbReference>
<dbReference type="SUPFAM" id="SSF50729">
    <property type="entry name" value="PH domain-like"/>
    <property type="match status" value="1"/>
</dbReference>
<proteinExistence type="predicted"/>
<dbReference type="PROSITE" id="PS50003">
    <property type="entry name" value="PH_DOMAIN"/>
    <property type="match status" value="1"/>
</dbReference>